<accession>A0A0J6S4J8</accession>
<dbReference type="RefSeq" id="WP_156295803.1">
    <property type="nucleotide sequence ID" value="NZ_LABX01000245.1"/>
</dbReference>
<name>A0A0J6S4J8_9HYPH</name>
<sequence>MRLEASATGASADAQFRLMHFGKRRHGTVITHMAAAGAAHATEFVMSSKKAAPTKSVLKVNDYTLVQFDEDALRAIIREEIALFASFNVNNHNATNDNLKRIESKIDKLVWFIS</sequence>
<gene>
    <name evidence="1" type="ORF">VP06_27395</name>
</gene>
<evidence type="ECO:0000313" key="2">
    <source>
        <dbReference type="Proteomes" id="UP000035929"/>
    </source>
</evidence>
<comment type="caution">
    <text evidence="1">The sequence shown here is derived from an EMBL/GenBank/DDBJ whole genome shotgun (WGS) entry which is preliminary data.</text>
</comment>
<proteinExistence type="predicted"/>
<organism evidence="1 2">
    <name type="scientific">Methylobacterium aquaticum</name>
    <dbReference type="NCBI Taxonomy" id="270351"/>
    <lineage>
        <taxon>Bacteria</taxon>
        <taxon>Pseudomonadati</taxon>
        <taxon>Pseudomonadota</taxon>
        <taxon>Alphaproteobacteria</taxon>
        <taxon>Hyphomicrobiales</taxon>
        <taxon>Methylobacteriaceae</taxon>
        <taxon>Methylobacterium</taxon>
    </lineage>
</organism>
<dbReference type="AlphaFoldDB" id="A0A0J6S4J8"/>
<dbReference type="Proteomes" id="UP000035929">
    <property type="component" value="Unassembled WGS sequence"/>
</dbReference>
<dbReference type="EMBL" id="LABX01000245">
    <property type="protein sequence ID" value="KMO28502.1"/>
    <property type="molecule type" value="Genomic_DNA"/>
</dbReference>
<dbReference type="PATRIC" id="fig|270351.6.peg.3669"/>
<reference evidence="1 2" key="1">
    <citation type="submission" date="2015-03" db="EMBL/GenBank/DDBJ databases">
        <title>Genome sequencing of Methylobacterium aquaticum DSM16371 type strain.</title>
        <authorList>
            <person name="Chaudhry V."/>
            <person name="Patil P.B."/>
        </authorList>
    </citation>
    <scope>NUCLEOTIDE SEQUENCE [LARGE SCALE GENOMIC DNA]</scope>
    <source>
        <strain evidence="1 2">DSM 16371</strain>
    </source>
</reference>
<protein>
    <submittedName>
        <fullName evidence="1">Uncharacterized protein</fullName>
    </submittedName>
</protein>
<evidence type="ECO:0000313" key="1">
    <source>
        <dbReference type="EMBL" id="KMO28502.1"/>
    </source>
</evidence>